<evidence type="ECO:0000256" key="3">
    <source>
        <dbReference type="ARBA" id="ARBA00022737"/>
    </source>
</evidence>
<dbReference type="GO" id="GO:0006357">
    <property type="term" value="P:regulation of transcription by RNA polymerase II"/>
    <property type="evidence" value="ECO:0007669"/>
    <property type="project" value="TreeGrafter"/>
</dbReference>
<dbReference type="AlphaFoldDB" id="A0AAW1MG39"/>
<feature type="domain" description="C2H2-type" evidence="11">
    <location>
        <begin position="216"/>
        <end position="243"/>
    </location>
</feature>
<proteinExistence type="predicted"/>
<feature type="region of interest" description="Disordered" evidence="9">
    <location>
        <begin position="113"/>
        <end position="164"/>
    </location>
</feature>
<dbReference type="GO" id="GO:0005634">
    <property type="term" value="C:nucleus"/>
    <property type="evidence" value="ECO:0007669"/>
    <property type="project" value="UniProtKB-SubCell"/>
</dbReference>
<keyword evidence="2" id="KW-0479">Metal-binding</keyword>
<keyword evidence="4 8" id="KW-0863">Zinc-finger</keyword>
<dbReference type="SMART" id="SM00355">
    <property type="entry name" value="ZnF_C2H2"/>
    <property type="match status" value="7"/>
</dbReference>
<dbReference type="PANTHER" id="PTHR24404">
    <property type="entry name" value="ZINC FINGER PROTEIN"/>
    <property type="match status" value="1"/>
</dbReference>
<comment type="subcellular location">
    <subcellularLocation>
        <location evidence="1">Nucleus</location>
    </subcellularLocation>
</comment>
<evidence type="ECO:0000259" key="11">
    <source>
        <dbReference type="PROSITE" id="PS50157"/>
    </source>
</evidence>
<feature type="region of interest" description="Disordered" evidence="9">
    <location>
        <begin position="42"/>
        <end position="73"/>
    </location>
</feature>
<accession>A0AAW1MG39</accession>
<evidence type="ECO:0000313" key="13">
    <source>
        <dbReference type="Proteomes" id="UP001458880"/>
    </source>
</evidence>
<evidence type="ECO:0000256" key="7">
    <source>
        <dbReference type="ARBA" id="ARBA00023242"/>
    </source>
</evidence>
<evidence type="ECO:0000256" key="8">
    <source>
        <dbReference type="PROSITE-ProRule" id="PRU00042"/>
    </source>
</evidence>
<feature type="transmembrane region" description="Helical" evidence="10">
    <location>
        <begin position="80"/>
        <end position="102"/>
    </location>
</feature>
<dbReference type="PROSITE" id="PS50157">
    <property type="entry name" value="ZINC_FINGER_C2H2_2"/>
    <property type="match status" value="4"/>
</dbReference>
<name>A0AAW1MG39_POPJA</name>
<keyword evidence="10" id="KW-0812">Transmembrane</keyword>
<dbReference type="Gene3D" id="3.30.160.60">
    <property type="entry name" value="Classic Zinc Finger"/>
    <property type="match status" value="3"/>
</dbReference>
<dbReference type="FunFam" id="3.30.160.60:FF:000821">
    <property type="entry name" value="Zinc finger protein 524"/>
    <property type="match status" value="1"/>
</dbReference>
<dbReference type="GO" id="GO:0000978">
    <property type="term" value="F:RNA polymerase II cis-regulatory region sequence-specific DNA binding"/>
    <property type="evidence" value="ECO:0007669"/>
    <property type="project" value="TreeGrafter"/>
</dbReference>
<dbReference type="PROSITE" id="PS00028">
    <property type="entry name" value="ZINC_FINGER_C2H2_1"/>
    <property type="match status" value="4"/>
</dbReference>
<gene>
    <name evidence="12" type="ORF">QE152_g6826</name>
</gene>
<feature type="region of interest" description="Disordered" evidence="9">
    <location>
        <begin position="540"/>
        <end position="593"/>
    </location>
</feature>
<evidence type="ECO:0000256" key="6">
    <source>
        <dbReference type="ARBA" id="ARBA00023125"/>
    </source>
</evidence>
<dbReference type="PANTHER" id="PTHR24404:SF78">
    <property type="entry name" value="ZINC FINGER PROTEIN ZTF-16"/>
    <property type="match status" value="1"/>
</dbReference>
<dbReference type="GO" id="GO:0003700">
    <property type="term" value="F:DNA-binding transcription factor activity"/>
    <property type="evidence" value="ECO:0007669"/>
    <property type="project" value="TreeGrafter"/>
</dbReference>
<evidence type="ECO:0000313" key="12">
    <source>
        <dbReference type="EMBL" id="KAK9745613.1"/>
    </source>
</evidence>
<dbReference type="EMBL" id="JASPKY010000047">
    <property type="protein sequence ID" value="KAK9745613.1"/>
    <property type="molecule type" value="Genomic_DNA"/>
</dbReference>
<dbReference type="SUPFAM" id="SSF57667">
    <property type="entry name" value="beta-beta-alpha zinc fingers"/>
    <property type="match status" value="3"/>
</dbReference>
<feature type="compositionally biased region" description="Basic residues" evidence="9">
    <location>
        <begin position="63"/>
        <end position="73"/>
    </location>
</feature>
<feature type="compositionally biased region" description="Low complexity" evidence="9">
    <location>
        <begin position="544"/>
        <end position="581"/>
    </location>
</feature>
<dbReference type="Pfam" id="PF12874">
    <property type="entry name" value="zf-met"/>
    <property type="match status" value="1"/>
</dbReference>
<feature type="domain" description="C2H2-type" evidence="11">
    <location>
        <begin position="244"/>
        <end position="271"/>
    </location>
</feature>
<keyword evidence="13" id="KW-1185">Reference proteome</keyword>
<feature type="domain" description="C2H2-type" evidence="11">
    <location>
        <begin position="272"/>
        <end position="300"/>
    </location>
</feature>
<keyword evidence="6" id="KW-0238">DNA-binding</keyword>
<dbReference type="InterPro" id="IPR013087">
    <property type="entry name" value="Znf_C2H2_type"/>
</dbReference>
<keyword evidence="7" id="KW-0539">Nucleus</keyword>
<organism evidence="12 13">
    <name type="scientific">Popillia japonica</name>
    <name type="common">Japanese beetle</name>
    <dbReference type="NCBI Taxonomy" id="7064"/>
    <lineage>
        <taxon>Eukaryota</taxon>
        <taxon>Metazoa</taxon>
        <taxon>Ecdysozoa</taxon>
        <taxon>Arthropoda</taxon>
        <taxon>Hexapoda</taxon>
        <taxon>Insecta</taxon>
        <taxon>Pterygota</taxon>
        <taxon>Neoptera</taxon>
        <taxon>Endopterygota</taxon>
        <taxon>Coleoptera</taxon>
        <taxon>Polyphaga</taxon>
        <taxon>Scarabaeiformia</taxon>
        <taxon>Scarabaeidae</taxon>
        <taxon>Rutelinae</taxon>
        <taxon>Popillia</taxon>
    </lineage>
</organism>
<dbReference type="Pfam" id="PF00096">
    <property type="entry name" value="zf-C2H2"/>
    <property type="match status" value="2"/>
</dbReference>
<protein>
    <recommendedName>
        <fullName evidence="11">C2H2-type domain-containing protein</fullName>
    </recommendedName>
</protein>
<feature type="compositionally biased region" description="Low complexity" evidence="9">
    <location>
        <begin position="509"/>
        <end position="521"/>
    </location>
</feature>
<keyword evidence="10" id="KW-0472">Membrane</keyword>
<dbReference type="FunFam" id="3.30.160.60:FF:001669">
    <property type="entry name" value="Uncharacterized protein, isoform B"/>
    <property type="match status" value="1"/>
</dbReference>
<dbReference type="Proteomes" id="UP001458880">
    <property type="component" value="Unassembled WGS sequence"/>
</dbReference>
<keyword evidence="3" id="KW-0677">Repeat</keyword>
<feature type="region of interest" description="Disordered" evidence="9">
    <location>
        <begin position="376"/>
        <end position="395"/>
    </location>
</feature>
<dbReference type="InterPro" id="IPR036236">
    <property type="entry name" value="Znf_C2H2_sf"/>
</dbReference>
<evidence type="ECO:0000256" key="5">
    <source>
        <dbReference type="ARBA" id="ARBA00022833"/>
    </source>
</evidence>
<feature type="compositionally biased region" description="Polar residues" evidence="9">
    <location>
        <begin position="417"/>
        <end position="438"/>
    </location>
</feature>
<evidence type="ECO:0000256" key="2">
    <source>
        <dbReference type="ARBA" id="ARBA00022723"/>
    </source>
</evidence>
<evidence type="ECO:0000256" key="4">
    <source>
        <dbReference type="ARBA" id="ARBA00022771"/>
    </source>
</evidence>
<dbReference type="GO" id="GO:0008270">
    <property type="term" value="F:zinc ion binding"/>
    <property type="evidence" value="ECO:0007669"/>
    <property type="project" value="UniProtKB-KW"/>
</dbReference>
<comment type="caution">
    <text evidence="12">The sequence shown here is derived from an EMBL/GenBank/DDBJ whole genome shotgun (WGS) entry which is preliminary data.</text>
</comment>
<feature type="region of interest" description="Disordered" evidence="9">
    <location>
        <begin position="412"/>
        <end position="521"/>
    </location>
</feature>
<feature type="domain" description="C2H2-type" evidence="11">
    <location>
        <begin position="603"/>
        <end position="630"/>
    </location>
</feature>
<evidence type="ECO:0000256" key="1">
    <source>
        <dbReference type="ARBA" id="ARBA00004123"/>
    </source>
</evidence>
<reference evidence="12 13" key="1">
    <citation type="journal article" date="2024" name="BMC Genomics">
        <title>De novo assembly and annotation of Popillia japonica's genome with initial clues to its potential as an invasive pest.</title>
        <authorList>
            <person name="Cucini C."/>
            <person name="Boschi S."/>
            <person name="Funari R."/>
            <person name="Cardaioli E."/>
            <person name="Iannotti N."/>
            <person name="Marturano G."/>
            <person name="Paoli F."/>
            <person name="Bruttini M."/>
            <person name="Carapelli A."/>
            <person name="Frati F."/>
            <person name="Nardi F."/>
        </authorList>
    </citation>
    <scope>NUCLEOTIDE SEQUENCE [LARGE SCALE GENOMIC DNA]</scope>
    <source>
        <strain evidence="12">DMR45628</strain>
    </source>
</reference>
<evidence type="ECO:0000256" key="9">
    <source>
        <dbReference type="SAM" id="MobiDB-lite"/>
    </source>
</evidence>
<keyword evidence="10" id="KW-1133">Transmembrane helix</keyword>
<feature type="compositionally biased region" description="Polar residues" evidence="9">
    <location>
        <begin position="582"/>
        <end position="592"/>
    </location>
</feature>
<feature type="compositionally biased region" description="Low complexity" evidence="9">
    <location>
        <begin position="445"/>
        <end position="459"/>
    </location>
</feature>
<evidence type="ECO:0000256" key="10">
    <source>
        <dbReference type="SAM" id="Phobius"/>
    </source>
</evidence>
<sequence length="705" mass="77163">MEQPILQENLEQAYRTDECSMEKAHTGRGSLLPAAEKKKKAVLNTRAGFPRNTYGATHDNSQRKRTSSVKRSNARRQKKNFCVCFFQGIVLPRILLLAAGVLDRPVIMADTGAENEADSGSGGPPTTRSTAPDETGGTAEDDPEQNDAEQRVTASNTNYDSGEGTHRCDHCDFDAVNKVALAAHITQVHTNARGNEVEMETENNNPPPDRVHRKMFECDVCNMKFSNGANMRRHKMRHTGVKPYECRVCQKRFFRKDHLAEHFTTHTKTLPYHCPICNRGFQRQIAMRAHFQNEHVGQHDLVKSCPLCSYRAGSMKSLRVHFFNRHGIDLDNPGPAGSQASLLAAAAQQGFPLDGALNSLGNLSGSVSVSVAANYSDSGDSTGARSTDNATPPMHFLTPHVEISMADAPGPIFSPSLCDQQRNNVQPGQSGESTSQRLNGECPGSPQSADSNSNAPSSSHIQPNSLRIEHETNITPSISLIPIKQEPNEDTYESKRNGAMNPSTSPSGSVQLQTATSSSLSSLIKVSPLKSLLREDLKRKIVTRSGNSSSRSRSTMSPNNNHPESSPNDAATTTNGTITSTGPEQPSDSTMWRLSGKRSLSGLQCIYCGIGFPDQTLYFLHKGCHSDANPWKCNICGEQCCNVYEFNSHLLSGSVKYLDILTVTERGGIATQTSSRKLCPTFNALNREYLIRPGRRRKRSFVGKE</sequence>
<feature type="compositionally biased region" description="Polar residues" evidence="9">
    <location>
        <begin position="376"/>
        <end position="390"/>
    </location>
</feature>
<keyword evidence="5" id="KW-0862">Zinc</keyword>
<dbReference type="InterPro" id="IPR050589">
    <property type="entry name" value="Ikaros_C2H2-ZF"/>
</dbReference>